<keyword evidence="1" id="KW-0677">Repeat</keyword>
<dbReference type="SUPFAM" id="SSF52540">
    <property type="entry name" value="P-loop containing nucleoside triphosphate hydrolases"/>
    <property type="match status" value="1"/>
</dbReference>
<comment type="caution">
    <text evidence="3">The sequence shown here is derived from an EMBL/GenBank/DDBJ whole genome shotgun (WGS) entry which is preliminary data.</text>
</comment>
<organism evidence="3 4">
    <name type="scientific">Daldinia eschscholtzii</name>
    <dbReference type="NCBI Taxonomy" id="292717"/>
    <lineage>
        <taxon>Eukaryota</taxon>
        <taxon>Fungi</taxon>
        <taxon>Dikarya</taxon>
        <taxon>Ascomycota</taxon>
        <taxon>Pezizomycotina</taxon>
        <taxon>Sordariomycetes</taxon>
        <taxon>Xylariomycetidae</taxon>
        <taxon>Xylariales</taxon>
        <taxon>Hypoxylaceae</taxon>
        <taxon>Daldinia</taxon>
    </lineage>
</organism>
<evidence type="ECO:0000259" key="2">
    <source>
        <dbReference type="Pfam" id="PF24883"/>
    </source>
</evidence>
<keyword evidence="4" id="KW-1185">Reference proteome</keyword>
<gene>
    <name evidence="3" type="ORF">Daesc_005211</name>
</gene>
<dbReference type="Pfam" id="PF24883">
    <property type="entry name" value="NPHP3_N"/>
    <property type="match status" value="1"/>
</dbReference>
<dbReference type="SUPFAM" id="SSF48403">
    <property type="entry name" value="Ankyrin repeat"/>
    <property type="match status" value="1"/>
</dbReference>
<dbReference type="AlphaFoldDB" id="A0AAX6MK97"/>
<accession>A0AAX6MK97</accession>
<sequence>MNLNSIVHSIKDIEANLNDQEKRAVLAWLSPKIDMYEFHREQHDKQEDETCEWITTSRGWKQWLNGGSYEPNGYRRFIWIYGIPGAGKTVLASFLIDSVAVHCRATGYSYYYCHNERNQDETLHFLRWIVGDLSRQIDRFIPKELEKLSQSQGFNIEGLLNCFAALSSKFKSEGRRVYLVIDAVDESKKPRRRLLDVLIKIGTDVTFENVSILMTSREEDDIVSAMSQAAGTTKLLPASTAYDLDVSAGALAPYTSITMSNGDVMRAIQKYVEKQFERNAKFRMWPSDFRAQIEKKLARNARGMFRWVACQIDILERIYLDADKVLKALDDLPETLFDTYGRILQSIQSEQREFARTALALICSNTFKVKSADVLVQASLHNVRHGALHLYSLDTLKDILGCLIKVTDLRRRPQTKFRREDDNTPLKKVSVAHFTVKEFLFAKAKKTGEPRPAGEFALSDISIRELEMQVVFNGLLQWGKNRPLNSKYPTRYEEHCLETSEWAMRGVRQSMIIKNQSIWESVVQCLIPGGPHLKVLTNIALRKQFPRWARLSAIEELQLEGLPHIKNGRFQQETGILASLILLNWPEFAQKYLTEPPFQTLAPEAKHAVWTNKFTINPPDNITMNIPTMCAKRERITLLQLCVAWRRPEFLELFIDAGANFTHEPNIIFTALANPWGIDDAETDGLATGQLLKMLLEAGADPNPPGFLYTPLQAAVSHLEESWVQSLLIEARDANLIGDPKGKHPYGIKESMEWFSWHPLKICRRAPTGTDNEGPEGLSSKSKKRIEQLLIQYGAEMEPEVVDVSSDDTMTEAPA</sequence>
<dbReference type="InterPro" id="IPR027417">
    <property type="entry name" value="P-loop_NTPase"/>
</dbReference>
<evidence type="ECO:0000313" key="3">
    <source>
        <dbReference type="EMBL" id="KAK6952914.1"/>
    </source>
</evidence>
<dbReference type="InterPro" id="IPR056884">
    <property type="entry name" value="NPHP3-like_N"/>
</dbReference>
<name>A0AAX6MK97_9PEZI</name>
<protein>
    <recommendedName>
        <fullName evidence="2">Nephrocystin 3-like N-terminal domain-containing protein</fullName>
    </recommendedName>
</protein>
<proteinExistence type="predicted"/>
<reference evidence="3 4" key="1">
    <citation type="journal article" date="2024" name="Front Chem Biol">
        <title>Unveiling the potential of Daldinia eschscholtzii MFLUCC 19-0629 through bioactivity and bioinformatics studies for enhanced sustainable agriculture production.</title>
        <authorList>
            <person name="Brooks S."/>
            <person name="Weaver J.A."/>
            <person name="Klomchit A."/>
            <person name="Alharthi S.A."/>
            <person name="Onlamun T."/>
            <person name="Nurani R."/>
            <person name="Vong T.K."/>
            <person name="Alberti F."/>
            <person name="Greco C."/>
        </authorList>
    </citation>
    <scope>NUCLEOTIDE SEQUENCE [LARGE SCALE GENOMIC DNA]</scope>
    <source>
        <strain evidence="3">MFLUCC 19-0629</strain>
    </source>
</reference>
<dbReference type="Gene3D" id="3.40.50.300">
    <property type="entry name" value="P-loop containing nucleotide triphosphate hydrolases"/>
    <property type="match status" value="1"/>
</dbReference>
<dbReference type="EMBL" id="JBANMG010000005">
    <property type="protein sequence ID" value="KAK6952914.1"/>
    <property type="molecule type" value="Genomic_DNA"/>
</dbReference>
<evidence type="ECO:0000256" key="1">
    <source>
        <dbReference type="ARBA" id="ARBA00022737"/>
    </source>
</evidence>
<dbReference type="PANTHER" id="PTHR10039:SF16">
    <property type="entry name" value="GPI INOSITOL-DEACYLASE"/>
    <property type="match status" value="1"/>
</dbReference>
<dbReference type="Proteomes" id="UP001369815">
    <property type="component" value="Unassembled WGS sequence"/>
</dbReference>
<dbReference type="Gene3D" id="1.25.40.20">
    <property type="entry name" value="Ankyrin repeat-containing domain"/>
    <property type="match status" value="1"/>
</dbReference>
<evidence type="ECO:0000313" key="4">
    <source>
        <dbReference type="Proteomes" id="UP001369815"/>
    </source>
</evidence>
<feature type="domain" description="Nephrocystin 3-like N-terminal" evidence="2">
    <location>
        <begin position="49"/>
        <end position="217"/>
    </location>
</feature>
<dbReference type="InterPro" id="IPR036770">
    <property type="entry name" value="Ankyrin_rpt-contain_sf"/>
</dbReference>
<dbReference type="PANTHER" id="PTHR10039">
    <property type="entry name" value="AMELOGENIN"/>
    <property type="match status" value="1"/>
</dbReference>